<dbReference type="InterPro" id="IPR000835">
    <property type="entry name" value="HTH_MarR-typ"/>
</dbReference>
<keyword evidence="1" id="KW-0805">Transcription regulation</keyword>
<evidence type="ECO:0000256" key="1">
    <source>
        <dbReference type="ARBA" id="ARBA00023015"/>
    </source>
</evidence>
<protein>
    <submittedName>
        <fullName evidence="5">MarR family transcriptional regulator</fullName>
    </submittedName>
</protein>
<feature type="domain" description="HTH marR-type" evidence="4">
    <location>
        <begin position="4"/>
        <end position="136"/>
    </location>
</feature>
<dbReference type="PANTHER" id="PTHR42756">
    <property type="entry name" value="TRANSCRIPTIONAL REGULATOR, MARR"/>
    <property type="match status" value="1"/>
</dbReference>
<gene>
    <name evidence="5" type="ORF">EM808_16980</name>
</gene>
<name>A0A437K9A2_9BACI</name>
<proteinExistence type="predicted"/>
<dbReference type="SUPFAM" id="SSF46785">
    <property type="entry name" value="Winged helix' DNA-binding domain"/>
    <property type="match status" value="1"/>
</dbReference>
<dbReference type="AlphaFoldDB" id="A0A437K9A2"/>
<dbReference type="SMART" id="SM00347">
    <property type="entry name" value="HTH_MARR"/>
    <property type="match status" value="1"/>
</dbReference>
<evidence type="ECO:0000313" key="6">
    <source>
        <dbReference type="Proteomes" id="UP000288024"/>
    </source>
</evidence>
<keyword evidence="6" id="KW-1185">Reference proteome</keyword>
<evidence type="ECO:0000313" key="5">
    <source>
        <dbReference type="EMBL" id="RVT60909.1"/>
    </source>
</evidence>
<dbReference type="Gene3D" id="1.10.10.10">
    <property type="entry name" value="Winged helix-like DNA-binding domain superfamily/Winged helix DNA-binding domain"/>
    <property type="match status" value="1"/>
</dbReference>
<comment type="caution">
    <text evidence="5">The sequence shown here is derived from an EMBL/GenBank/DDBJ whole genome shotgun (WGS) entry which is preliminary data.</text>
</comment>
<dbReference type="PROSITE" id="PS50995">
    <property type="entry name" value="HTH_MARR_2"/>
    <property type="match status" value="1"/>
</dbReference>
<dbReference type="GO" id="GO:0003677">
    <property type="term" value="F:DNA binding"/>
    <property type="evidence" value="ECO:0007669"/>
    <property type="project" value="UniProtKB-KW"/>
</dbReference>
<keyword evidence="3" id="KW-0804">Transcription</keyword>
<dbReference type="Pfam" id="PF01047">
    <property type="entry name" value="MarR"/>
    <property type="match status" value="1"/>
</dbReference>
<dbReference type="PANTHER" id="PTHR42756:SF1">
    <property type="entry name" value="TRANSCRIPTIONAL REPRESSOR OF EMRAB OPERON"/>
    <property type="match status" value="1"/>
</dbReference>
<evidence type="ECO:0000256" key="3">
    <source>
        <dbReference type="ARBA" id="ARBA00023163"/>
    </source>
</evidence>
<organism evidence="5 6">
    <name type="scientific">Niallia taxi</name>
    <dbReference type="NCBI Taxonomy" id="2499688"/>
    <lineage>
        <taxon>Bacteria</taxon>
        <taxon>Bacillati</taxon>
        <taxon>Bacillota</taxon>
        <taxon>Bacilli</taxon>
        <taxon>Bacillales</taxon>
        <taxon>Bacillaceae</taxon>
        <taxon>Niallia</taxon>
    </lineage>
</organism>
<dbReference type="RefSeq" id="WP_127739381.1">
    <property type="nucleotide sequence ID" value="NZ_RZTZ01000006.1"/>
</dbReference>
<sequence>MELHDLIGYLVHRTDVKMTNYFTKRLKPFEVTPEQWGIISVLCKHEGTTQKELAAAIDKDQTTVARMIQSMEKKEIIQKRNNAQDKRSQNLYLTEKGHEIKNKILPVVMEAHQNVTSNLSEQEIQYLKELLNKLWDTKY</sequence>
<dbReference type="InterPro" id="IPR036390">
    <property type="entry name" value="WH_DNA-bd_sf"/>
</dbReference>
<dbReference type="Proteomes" id="UP000288024">
    <property type="component" value="Unassembled WGS sequence"/>
</dbReference>
<dbReference type="InterPro" id="IPR036388">
    <property type="entry name" value="WH-like_DNA-bd_sf"/>
</dbReference>
<evidence type="ECO:0000259" key="4">
    <source>
        <dbReference type="PROSITE" id="PS50995"/>
    </source>
</evidence>
<reference evidence="5 6" key="1">
    <citation type="submission" date="2019-01" db="EMBL/GenBank/DDBJ databases">
        <title>Bacillus sp. M5HDSG1-1, whole genome shotgun sequence.</title>
        <authorList>
            <person name="Tuo L."/>
        </authorList>
    </citation>
    <scope>NUCLEOTIDE SEQUENCE [LARGE SCALE GENOMIC DNA]</scope>
    <source>
        <strain evidence="5 6">M5HDSG1-1</strain>
    </source>
</reference>
<keyword evidence="2" id="KW-0238">DNA-binding</keyword>
<dbReference type="EMBL" id="RZTZ01000006">
    <property type="protein sequence ID" value="RVT60909.1"/>
    <property type="molecule type" value="Genomic_DNA"/>
</dbReference>
<evidence type="ECO:0000256" key="2">
    <source>
        <dbReference type="ARBA" id="ARBA00023125"/>
    </source>
</evidence>
<accession>A0A437K9A2</accession>
<dbReference type="PRINTS" id="PR00598">
    <property type="entry name" value="HTHMARR"/>
</dbReference>
<dbReference type="GO" id="GO:0003700">
    <property type="term" value="F:DNA-binding transcription factor activity"/>
    <property type="evidence" value="ECO:0007669"/>
    <property type="project" value="InterPro"/>
</dbReference>